<dbReference type="GO" id="GO:0031175">
    <property type="term" value="P:neuron projection development"/>
    <property type="evidence" value="ECO:0007669"/>
    <property type="project" value="TreeGrafter"/>
</dbReference>
<name>A0A812E3D5_ACAPH</name>
<dbReference type="GO" id="GO:2000134">
    <property type="term" value="P:negative regulation of G1/S transition of mitotic cell cycle"/>
    <property type="evidence" value="ECO:0007669"/>
    <property type="project" value="TreeGrafter"/>
</dbReference>
<dbReference type="InterPro" id="IPR002719">
    <property type="entry name" value="RB_B"/>
</dbReference>
<dbReference type="SUPFAM" id="SSF47954">
    <property type="entry name" value="Cyclin-like"/>
    <property type="match status" value="1"/>
</dbReference>
<dbReference type="GO" id="GO:0006357">
    <property type="term" value="P:regulation of transcription by RNA polymerase II"/>
    <property type="evidence" value="ECO:0007669"/>
    <property type="project" value="InterPro"/>
</dbReference>
<comment type="caution">
    <text evidence="4">The sequence shown here is derived from an EMBL/GenBank/DDBJ whole genome shotgun (WGS) entry which is preliminary data.</text>
</comment>
<evidence type="ECO:0000256" key="2">
    <source>
        <dbReference type="SAM" id="Phobius"/>
    </source>
</evidence>
<dbReference type="GO" id="GO:0000785">
    <property type="term" value="C:chromatin"/>
    <property type="evidence" value="ECO:0007669"/>
    <property type="project" value="TreeGrafter"/>
</dbReference>
<dbReference type="Gene3D" id="1.10.472.10">
    <property type="entry name" value="Cyclin-like"/>
    <property type="match status" value="1"/>
</dbReference>
<gene>
    <name evidence="4" type="ORF">SPHA_65317</name>
</gene>
<dbReference type="AlphaFoldDB" id="A0A812E3D5"/>
<sequence>MCCLFGICRVVRQDIKFKDIMTVYKELLHSQPESSHVFKVILLQNGDTDSIVGFYNKVFLPIMKNYLLQFNPARPSAPPLSPIPKGVTSSPVCSVAGKKNLHVSSVKSPIFKSQSQLTPRTSQLYCFGEGIGSAEKLRSINDSVAQSCVPNCQKRLQFDSLDNCARRNAVKCLKFDGPDSSTSQSESTFKSPMSPAHSAARGSTTPGKETPQKKESPSAGPRHVTPNTKRTQRHLRFDDNQGSSENEASGSTAVSFCFLFSFAFFFLFSFAFFFLFSFAFFFLFSFAFFFLFSFAFFFLFSFAFFFLFSFAFFFFFSFPFPLFLSFFPLFPLLSFSSFPLLSFSSFPLLSFSFSFFLFLFSFAFFFLFPLLSFFSFPLLSFSFAFFFLFSFAFFFLFSFAFFFLFSFAFFFLFSFALFPLCSLSLFLFFFAHSLFFFIIFLVFKLFFP</sequence>
<dbReference type="Pfam" id="PF01857">
    <property type="entry name" value="RB_B"/>
    <property type="match status" value="1"/>
</dbReference>
<organism evidence="4 5">
    <name type="scientific">Acanthosepion pharaonis</name>
    <name type="common">Pharaoh cuttlefish</name>
    <name type="synonym">Sepia pharaonis</name>
    <dbReference type="NCBI Taxonomy" id="158019"/>
    <lineage>
        <taxon>Eukaryota</taxon>
        <taxon>Metazoa</taxon>
        <taxon>Spiralia</taxon>
        <taxon>Lophotrochozoa</taxon>
        <taxon>Mollusca</taxon>
        <taxon>Cephalopoda</taxon>
        <taxon>Coleoidea</taxon>
        <taxon>Decapodiformes</taxon>
        <taxon>Sepiida</taxon>
        <taxon>Sepiina</taxon>
        <taxon>Sepiidae</taxon>
        <taxon>Acanthosepion</taxon>
    </lineage>
</organism>
<dbReference type="GO" id="GO:0035189">
    <property type="term" value="C:Rb-E2F complex"/>
    <property type="evidence" value="ECO:0007669"/>
    <property type="project" value="TreeGrafter"/>
</dbReference>
<keyword evidence="2" id="KW-0812">Transmembrane</keyword>
<evidence type="ECO:0000259" key="3">
    <source>
        <dbReference type="SMART" id="SM01369"/>
    </source>
</evidence>
<dbReference type="GO" id="GO:0000977">
    <property type="term" value="F:RNA polymerase II transcription regulatory region sequence-specific DNA binding"/>
    <property type="evidence" value="ECO:0007669"/>
    <property type="project" value="TreeGrafter"/>
</dbReference>
<evidence type="ECO:0000313" key="5">
    <source>
        <dbReference type="Proteomes" id="UP000597762"/>
    </source>
</evidence>
<keyword evidence="5" id="KW-1185">Reference proteome</keyword>
<proteinExistence type="predicted"/>
<feature type="transmembrane region" description="Helical" evidence="2">
    <location>
        <begin position="385"/>
        <end position="418"/>
    </location>
</feature>
<keyword evidence="2" id="KW-0472">Membrane</keyword>
<evidence type="ECO:0000313" key="4">
    <source>
        <dbReference type="EMBL" id="CAE1314351.1"/>
    </source>
</evidence>
<feature type="transmembrane region" description="Helical" evidence="2">
    <location>
        <begin position="425"/>
        <end position="447"/>
    </location>
</feature>
<feature type="domain" description="Retinoblastoma-associated protein C-terminal" evidence="3">
    <location>
        <begin position="67"/>
        <end position="215"/>
    </location>
</feature>
<dbReference type="InterPro" id="IPR028309">
    <property type="entry name" value="RB_fam"/>
</dbReference>
<accession>A0A812E3D5</accession>
<feature type="transmembrane region" description="Helical" evidence="2">
    <location>
        <begin position="355"/>
        <end position="379"/>
    </location>
</feature>
<feature type="transmembrane region" description="Helical" evidence="2">
    <location>
        <begin position="291"/>
        <end position="316"/>
    </location>
</feature>
<reference evidence="4" key="1">
    <citation type="submission" date="2021-01" db="EMBL/GenBank/DDBJ databases">
        <authorList>
            <person name="Li R."/>
            <person name="Bekaert M."/>
        </authorList>
    </citation>
    <scope>NUCLEOTIDE SEQUENCE</scope>
    <source>
        <strain evidence="4">Farmed</strain>
    </source>
</reference>
<feature type="region of interest" description="Disordered" evidence="1">
    <location>
        <begin position="177"/>
        <end position="244"/>
    </location>
</feature>
<feature type="compositionally biased region" description="Low complexity" evidence="1">
    <location>
        <begin position="180"/>
        <end position="191"/>
    </location>
</feature>
<keyword evidence="2" id="KW-1133">Transmembrane helix</keyword>
<dbReference type="PANTHER" id="PTHR13742">
    <property type="entry name" value="RETINOBLASTOMA-ASSOCIATED PROTEIN RB -RELATED"/>
    <property type="match status" value="1"/>
</dbReference>
<dbReference type="GO" id="GO:0048667">
    <property type="term" value="P:cell morphogenesis involved in neuron differentiation"/>
    <property type="evidence" value="ECO:0007669"/>
    <property type="project" value="TreeGrafter"/>
</dbReference>
<dbReference type="InterPro" id="IPR015030">
    <property type="entry name" value="RB_C"/>
</dbReference>
<evidence type="ECO:0000256" key="1">
    <source>
        <dbReference type="SAM" id="MobiDB-lite"/>
    </source>
</evidence>
<dbReference type="Proteomes" id="UP000597762">
    <property type="component" value="Unassembled WGS sequence"/>
</dbReference>
<dbReference type="PANTHER" id="PTHR13742:SF36">
    <property type="entry name" value="RETINOBLASTOMA-ASSOCIATED PROTEIN"/>
    <property type="match status" value="1"/>
</dbReference>
<dbReference type="Pfam" id="PF08934">
    <property type="entry name" value="Rb_C"/>
    <property type="match status" value="1"/>
</dbReference>
<dbReference type="SMART" id="SM01369">
    <property type="entry name" value="Rb_C"/>
    <property type="match status" value="1"/>
</dbReference>
<protein>
    <submittedName>
        <fullName evidence="4">RB1</fullName>
    </submittedName>
</protein>
<feature type="transmembrane region" description="Helical" evidence="2">
    <location>
        <begin position="258"/>
        <end position="284"/>
    </location>
</feature>
<dbReference type="EMBL" id="CAHIKZ030004712">
    <property type="protein sequence ID" value="CAE1314351.1"/>
    <property type="molecule type" value="Genomic_DNA"/>
</dbReference>
<dbReference type="OrthoDB" id="844594at2759"/>
<dbReference type="InterPro" id="IPR036915">
    <property type="entry name" value="Cyclin-like_sf"/>
</dbReference>